<dbReference type="PROSITE" id="PS51536">
    <property type="entry name" value="TFG"/>
    <property type="match status" value="1"/>
</dbReference>
<feature type="region of interest" description="Disordered" evidence="7">
    <location>
        <begin position="188"/>
        <end position="266"/>
    </location>
</feature>
<dbReference type="InterPro" id="IPR025768">
    <property type="entry name" value="TFG_box"/>
</dbReference>
<dbReference type="Proteomes" id="UP001318040">
    <property type="component" value="Chromosome 25"/>
</dbReference>
<comment type="similarity">
    <text evidence="1">Belongs to the LSM14 family.</text>
</comment>
<dbReference type="PROSITE" id="PS51512">
    <property type="entry name" value="DFDF"/>
    <property type="match status" value="1"/>
</dbReference>
<feature type="domain" description="DFDF" evidence="8">
    <location>
        <begin position="258"/>
        <end position="294"/>
    </location>
</feature>
<dbReference type="PANTHER" id="PTHR13586:SF1">
    <property type="entry name" value="PROTEIN LSM14 HOMOLOG B"/>
    <property type="match status" value="1"/>
</dbReference>
<evidence type="ECO:0000259" key="11">
    <source>
        <dbReference type="PROSITE" id="PS52002"/>
    </source>
</evidence>
<keyword evidence="12" id="KW-1185">Reference proteome</keyword>
<evidence type="ECO:0000256" key="7">
    <source>
        <dbReference type="SAM" id="MobiDB-lite"/>
    </source>
</evidence>
<evidence type="ECO:0000256" key="2">
    <source>
        <dbReference type="ARBA" id="ARBA00022473"/>
    </source>
</evidence>
<dbReference type="InterPro" id="IPR019050">
    <property type="entry name" value="FDF_dom"/>
</dbReference>
<evidence type="ECO:0000256" key="4">
    <source>
        <dbReference type="ARBA" id="ARBA00023274"/>
    </source>
</evidence>
<feature type="region of interest" description="Disordered" evidence="7">
    <location>
        <begin position="288"/>
        <end position="311"/>
    </location>
</feature>
<feature type="region of interest" description="Disordered" evidence="7">
    <location>
        <begin position="371"/>
        <end position="399"/>
    </location>
</feature>
<dbReference type="PANTHER" id="PTHR13586">
    <property type="entry name" value="SCD6 PROTEIN-RELATED"/>
    <property type="match status" value="1"/>
</dbReference>
<dbReference type="PROSITE" id="PS52002">
    <property type="entry name" value="SM"/>
    <property type="match status" value="1"/>
</dbReference>
<dbReference type="KEGG" id="pmrn:116945968"/>
<sequence>MATTTPYIGSKMSLISKAGIRYEGILYTIDTDNSTIALAKVRSFGTERRPADRPVAPREEVYEYIIFRASDIKDLTVCESPLPALHHDPAIVQSSLGTPGGAARYPLHHTCGGAASRYSVPGTPTGPYGAMGGYAGHAQHGAQAHQLVQAAAAAAAAAAVGHYPFVQPAYGGVAGVAPKASAATVHVNTTPQQSARKSVTVEQGVQTTAPPPPPQQQQQQRTPVKQNAGPAAPSVGQASMAPDVSRRWRPRGRSQKAQAPNLGDEFEAEFDFESANAQLDREELDKEFQGNKAKQGEDKQRGPSRNSAVLPDNCFYDKTKSFFDNISEDGRNRRVTWAEERRLNLQTFGVNLPAARARRFWPGRGRASWFNRGTLRRGDGRPGMPGAGVQSPRPAKVQA</sequence>
<evidence type="ECO:0000256" key="5">
    <source>
        <dbReference type="PROSITE-ProRule" id="PRU00846"/>
    </source>
</evidence>
<evidence type="ECO:0000313" key="12">
    <source>
        <dbReference type="Proteomes" id="UP001318040"/>
    </source>
</evidence>
<feature type="short sequence motif" description="TFG box" evidence="6">
    <location>
        <begin position="332"/>
        <end position="352"/>
    </location>
</feature>
<dbReference type="GO" id="GO:0003729">
    <property type="term" value="F:mRNA binding"/>
    <property type="evidence" value="ECO:0007669"/>
    <property type="project" value="TreeGrafter"/>
</dbReference>
<accession>A0AAJ7X044</accession>
<feature type="domain" description="Sm" evidence="11">
    <location>
        <begin position="1"/>
        <end position="81"/>
    </location>
</feature>
<dbReference type="SUPFAM" id="SSF50182">
    <property type="entry name" value="Sm-like ribonucleoproteins"/>
    <property type="match status" value="1"/>
</dbReference>
<dbReference type="SMART" id="SM01199">
    <property type="entry name" value="FDF"/>
    <property type="match status" value="1"/>
</dbReference>
<proteinExistence type="inferred from homology"/>
<feature type="compositionally biased region" description="Basic and acidic residues" evidence="7">
    <location>
        <begin position="288"/>
        <end position="301"/>
    </location>
</feature>
<evidence type="ECO:0000256" key="6">
    <source>
        <dbReference type="PROSITE-ProRule" id="PRU00869"/>
    </source>
</evidence>
<evidence type="ECO:0000313" key="13">
    <source>
        <dbReference type="RefSeq" id="XP_032816589.1"/>
    </source>
</evidence>
<dbReference type="GO" id="GO:0006417">
    <property type="term" value="P:regulation of translation"/>
    <property type="evidence" value="ECO:0007669"/>
    <property type="project" value="UniProtKB-KW"/>
</dbReference>
<dbReference type="Gene3D" id="2.30.30.100">
    <property type="match status" value="1"/>
</dbReference>
<dbReference type="CDD" id="cd01736">
    <property type="entry name" value="LSm14_N"/>
    <property type="match status" value="1"/>
</dbReference>
<dbReference type="InterPro" id="IPR025762">
    <property type="entry name" value="DFDF"/>
</dbReference>
<organism evidence="12 13">
    <name type="scientific">Petromyzon marinus</name>
    <name type="common">Sea lamprey</name>
    <dbReference type="NCBI Taxonomy" id="7757"/>
    <lineage>
        <taxon>Eukaryota</taxon>
        <taxon>Metazoa</taxon>
        <taxon>Chordata</taxon>
        <taxon>Craniata</taxon>
        <taxon>Vertebrata</taxon>
        <taxon>Cyclostomata</taxon>
        <taxon>Hyperoartia</taxon>
        <taxon>Petromyzontiformes</taxon>
        <taxon>Petromyzontidae</taxon>
        <taxon>Petromyzon</taxon>
    </lineage>
</organism>
<dbReference type="Pfam" id="PF12701">
    <property type="entry name" value="LSM14"/>
    <property type="match status" value="1"/>
</dbReference>
<evidence type="ECO:0000259" key="9">
    <source>
        <dbReference type="PROSITE" id="PS51513"/>
    </source>
</evidence>
<dbReference type="InterPro" id="IPR010920">
    <property type="entry name" value="LSM_dom_sf"/>
</dbReference>
<feature type="domain" description="TFG box profile" evidence="10">
    <location>
        <begin position="332"/>
        <end position="352"/>
    </location>
</feature>
<reference evidence="13" key="1">
    <citation type="submission" date="2025-08" db="UniProtKB">
        <authorList>
            <consortium name="RefSeq"/>
        </authorList>
    </citation>
    <scope>IDENTIFICATION</scope>
    <source>
        <tissue evidence="13">Sperm</tissue>
    </source>
</reference>
<protein>
    <submittedName>
        <fullName evidence="13">Protein LSM14 homolog B-like isoform X1</fullName>
    </submittedName>
</protein>
<evidence type="ECO:0000259" key="8">
    <source>
        <dbReference type="PROSITE" id="PS51512"/>
    </source>
</evidence>
<dbReference type="InterPro" id="IPR025761">
    <property type="entry name" value="FFD_box"/>
</dbReference>
<dbReference type="AlphaFoldDB" id="A0AAJ7X044"/>
<feature type="compositionally biased region" description="Polar residues" evidence="7">
    <location>
        <begin position="188"/>
        <end position="208"/>
    </location>
</feature>
<feature type="short sequence motif" description="FFD box" evidence="5">
    <location>
        <begin position="314"/>
        <end position="330"/>
    </location>
</feature>
<dbReference type="SMART" id="SM01271">
    <property type="entry name" value="LSM14"/>
    <property type="match status" value="1"/>
</dbReference>
<keyword evidence="4" id="KW-0687">Ribonucleoprotein</keyword>
<dbReference type="RefSeq" id="XP_032816589.1">
    <property type="nucleotide sequence ID" value="XM_032960698.1"/>
</dbReference>
<evidence type="ECO:0000256" key="3">
    <source>
        <dbReference type="ARBA" id="ARBA00022845"/>
    </source>
</evidence>
<dbReference type="InterPro" id="IPR047575">
    <property type="entry name" value="Sm"/>
</dbReference>
<dbReference type="GO" id="GO:1990904">
    <property type="term" value="C:ribonucleoprotein complex"/>
    <property type="evidence" value="ECO:0007669"/>
    <property type="project" value="UniProtKB-KW"/>
</dbReference>
<name>A0AAJ7X044_PETMA</name>
<evidence type="ECO:0000256" key="1">
    <source>
        <dbReference type="ARBA" id="ARBA00010415"/>
    </source>
</evidence>
<dbReference type="InterPro" id="IPR025609">
    <property type="entry name" value="Lsm14-like_N"/>
</dbReference>
<dbReference type="GeneID" id="116945968"/>
<keyword evidence="3" id="KW-0810">Translation regulation</keyword>
<feature type="domain" description="FFD box profile" evidence="9">
    <location>
        <begin position="314"/>
        <end position="330"/>
    </location>
</feature>
<dbReference type="PROSITE" id="PS51513">
    <property type="entry name" value="FFD"/>
    <property type="match status" value="1"/>
</dbReference>
<keyword evidence="2" id="KW-0217">Developmental protein</keyword>
<gene>
    <name evidence="13" type="primary">LOC116945968</name>
</gene>
<evidence type="ECO:0000259" key="10">
    <source>
        <dbReference type="PROSITE" id="PS51536"/>
    </source>
</evidence>